<dbReference type="Pfam" id="PF12138">
    <property type="entry name" value="Spherulin4"/>
    <property type="match status" value="1"/>
</dbReference>
<feature type="transmembrane region" description="Helical" evidence="2">
    <location>
        <begin position="856"/>
        <end position="875"/>
    </location>
</feature>
<feature type="compositionally biased region" description="Polar residues" evidence="1">
    <location>
        <begin position="82"/>
        <end position="100"/>
    </location>
</feature>
<dbReference type="InterPro" id="IPR021986">
    <property type="entry name" value="Spherulin4"/>
</dbReference>
<evidence type="ECO:0000313" key="3">
    <source>
        <dbReference type="EMBL" id="KAG9699347.1"/>
    </source>
</evidence>
<protein>
    <submittedName>
        <fullName evidence="3">Glycosyltransferase family 4 protein</fullName>
    </submittedName>
</protein>
<reference evidence="3" key="2">
    <citation type="submission" date="2021-08" db="EMBL/GenBank/DDBJ databases">
        <authorList>
            <person name="Gostincar C."/>
            <person name="Sun X."/>
            <person name="Song Z."/>
            <person name="Gunde-Cimerman N."/>
        </authorList>
    </citation>
    <scope>NUCLEOTIDE SEQUENCE</scope>
    <source>
        <strain evidence="3">EXF-9911</strain>
    </source>
</reference>
<feature type="region of interest" description="Disordered" evidence="1">
    <location>
        <begin position="46"/>
        <end position="114"/>
    </location>
</feature>
<reference evidence="3" key="1">
    <citation type="journal article" date="2021" name="J Fungi (Basel)">
        <title>Virulence traits and population genomics of the black yeast Aureobasidium melanogenum.</title>
        <authorList>
            <person name="Cernosa A."/>
            <person name="Sun X."/>
            <person name="Gostincar C."/>
            <person name="Fang C."/>
            <person name="Gunde-Cimerman N."/>
            <person name="Song Z."/>
        </authorList>
    </citation>
    <scope>NUCLEOTIDE SEQUENCE</scope>
    <source>
        <strain evidence="3">EXF-9911</strain>
    </source>
</reference>
<feature type="transmembrane region" description="Helical" evidence="2">
    <location>
        <begin position="1273"/>
        <end position="1292"/>
    </location>
</feature>
<organism evidence="3 4">
    <name type="scientific">Aureobasidium melanogenum</name>
    <name type="common">Aureobasidium pullulans var. melanogenum</name>
    <dbReference type="NCBI Taxonomy" id="46634"/>
    <lineage>
        <taxon>Eukaryota</taxon>
        <taxon>Fungi</taxon>
        <taxon>Dikarya</taxon>
        <taxon>Ascomycota</taxon>
        <taxon>Pezizomycotina</taxon>
        <taxon>Dothideomycetes</taxon>
        <taxon>Dothideomycetidae</taxon>
        <taxon>Dothideales</taxon>
        <taxon>Saccotheciaceae</taxon>
        <taxon>Aureobasidium</taxon>
    </lineage>
</organism>
<dbReference type="SUPFAM" id="SSF53756">
    <property type="entry name" value="UDP-Glycosyltransferase/glycogen phosphorylase"/>
    <property type="match status" value="1"/>
</dbReference>
<dbReference type="PANTHER" id="PTHR35040">
    <property type="match status" value="1"/>
</dbReference>
<dbReference type="Proteomes" id="UP000779574">
    <property type="component" value="Unassembled WGS sequence"/>
</dbReference>
<name>A0A9P8EVM6_AURME</name>
<dbReference type="OrthoDB" id="2582433at2759"/>
<feature type="transmembrane region" description="Helical" evidence="2">
    <location>
        <begin position="818"/>
        <end position="844"/>
    </location>
</feature>
<feature type="transmembrane region" description="Helical" evidence="2">
    <location>
        <begin position="903"/>
        <end position="923"/>
    </location>
</feature>
<dbReference type="Gene3D" id="3.40.50.2000">
    <property type="entry name" value="Glycogen Phosphorylase B"/>
    <property type="match status" value="1"/>
</dbReference>
<dbReference type="EMBL" id="JAHFXF010000035">
    <property type="protein sequence ID" value="KAG9699347.1"/>
    <property type="molecule type" value="Genomic_DNA"/>
</dbReference>
<keyword evidence="2" id="KW-0472">Membrane</keyword>
<dbReference type="Pfam" id="PF13692">
    <property type="entry name" value="Glyco_trans_1_4"/>
    <property type="match status" value="1"/>
</dbReference>
<evidence type="ECO:0000256" key="2">
    <source>
        <dbReference type="SAM" id="Phobius"/>
    </source>
</evidence>
<feature type="transmembrane region" description="Helical" evidence="2">
    <location>
        <begin position="1244"/>
        <end position="1267"/>
    </location>
</feature>
<gene>
    <name evidence="3" type="ORF">KCU76_g1568</name>
</gene>
<evidence type="ECO:0000256" key="1">
    <source>
        <dbReference type="SAM" id="MobiDB-lite"/>
    </source>
</evidence>
<accession>A0A9P8EVM6</accession>
<comment type="caution">
    <text evidence="3">The sequence shown here is derived from an EMBL/GenBank/DDBJ whole genome shotgun (WGS) entry which is preliminary data.</text>
</comment>
<proteinExistence type="predicted"/>
<dbReference type="PANTHER" id="PTHR35040:SF9">
    <property type="entry name" value="4-LIKE CELL SURFACE PROTEIN, PUTATIVE (AFU_ORTHOLOGUE AFUA_4G14080)-RELATED"/>
    <property type="match status" value="1"/>
</dbReference>
<feature type="transmembrane region" description="Helical" evidence="2">
    <location>
        <begin position="986"/>
        <end position="1007"/>
    </location>
</feature>
<sequence length="2732" mass="308378">MPDVVFSLPKLSLVKTFCVSEHEIPVQKFRSSFDLHVIGLTGEGKIDTTSERQASESIGPVHSHEEPIAQSGYGTDEGAVSSRCSRQYSLGSTAPTTAQDSMHPPRPSVELPPGTQDTTIFYGALTSTSGLYNKTLESRAASINSLRLRQGLRGIVVSYGRDDSAEKINTLLMALRNLHVSVILRGDPDLEVVDSISFAHIDGFMIQNACILPDGQRRDFFRAVQVRECVARCKRQMKHRPEFFMGFLEVWMIRPSAATLRRAFKLADFFGAVIQVQAISQNNTRIEMSLSGFDWLKRPEIVYLQKCWSQNPATMNASGMEVDATCFNTQKLSEVLGPAENLLALAPLPSDLLSVQNERVENVFNPEYVSDALRRDSIWNVTSCGTPLCERGCYNLRDEITQEQYGRILQTQRRLKELHMLHVYADIEIMAISRILSTTLRNSSYPKLLQKLLDQFTEGRVSVYKGLDSGFGLPDDGGHMIGLSDDSLKDGHDVIDIYISLKNAYDAATIWHVFLAHNGIGRLQRYEEELLFFPDAQLPKSLQQELSQCTEAELLSIIQQIRLSKTDHPIHKVIVKTCVNALLEDSRRSRWTALHSRACLDGSLSMRTLIQMRLVQFAKQGARQLPELEKLVELSELLVRKFQDALFATDRPTLNQLSAPLIDAYNTIGTARPSGSKLDLYGLIYFCVLRKLAFEDVYLETTDRCPLFLQQRDQAGVFSELWVLGSQCEIYFGIQPRALGEVIYDRYYEYLSLHPPPPASWNGKDVFTAYSNTEARIKLEGHGVMTGSGSPVDLPGQAPGFKLDEPESTKHLVDAASAFGALSIFCFPAMIDVLLLTFVGRGLYLTVFMDPRAIEVANYAILTALLMTGGITGWVGSTGGFYLYNFAFDNMSYFIVQRFSGAFVLTTIVALCGFFAFGAQVSWFDGFVFLVYLYALTTFLNLLGMFATMHRLGCPLRSGRTAMWRCVPILFVSPILTTFVNGHDLLIYLLIIYTFVIALLVTFRNLLHEWTTWLSKVPSVKEKDLIAWYNSKMKKEQDSSSGGDSQDIAARARFALRLAVHEFRNRSFFRQMFYPEPDMDPFVKKMGIGHPYALWLLEKEAGGAELPAIYTTTWFVQLELAFANQRQLMRGLKEHSQFITFRYSKYDLGQNVGLFLGALMDRWIDLVMSARRPEIVTYFDDRARYGICFGVLYFLFGAVAVDLVLQKYWPLTVELPNHKIADLGVYAEAKVDQQRARNKHYRSALMELLTYLAIDFGILTILLWAFVIDHRSIILYFLYISGYTGILQHLCLDIDVNLQWTKIPDDVRSLVISRVLGGTGHTTAAARTWLAAESKSIQQSDTELERCLLDHESKKATISKESDNAFKVAGSYRDPELTSVLGREFGVVSKLKHLVTIVGLTIYEIVKWTALISSGAPDANRELWFALRNNPSRKPLLWTLLKVWKACWFVKNFFTYLFLILGKSSLSSFLEMKDHGLPRTLHGNTITVDAPFSKVTGFLSRDADDNLVVSIFDGIHKALPESQPMRALVVYDQAYRVVHYETNPRSSEIKTTSSFEYENKERRRWPTKKITKETNGQIESLYDKYGRVVSGKLSRDDTEFSFEFLYKKRPEGNTEILKATYTQDNGEGVPPVITVYWSVQPRSGSEEVENWTPSDKIRRLVAKLDGQTYETNWLYKHARDPDLETTLTDENGMVLSGVDAPATILEDAFGLLKKPKDLSFDNIDLLVYHPLRWLERFPKHDAGVSKLSSRFMSLMPFGYPENKKKVVRRQVPTSVSRTTLWTSWAKPPYLDAVSACFLDEMILRKEPLLQKYWRLRDAGNLLEAAHILDENLDLIKSAIKPSAEASQTCPLLIKVSDLFVMGLGKDANQVTARPEDAYHDTQTQTSVIFSDNGCWPDNPGGVSNCRRDLVNGHATIRGHCLAESANDFGIPRYQIENNINSLKILPLWGLDGKTAYHGVLDNLLQTQIDERIYGTRIEEDIKGIFVPLLTSFVKGARMRHYTRSDLITFSNVILQMNRFFEKCDFNKTWNHDDVWDAWIQAWLIDYQDPNISNFRDCFEIEQASLSDFKDALGLYICYFFIYSVELPAECPTVFQSTHHGISSLFGMLLKYRRGTTWGIWDHAILWRETCLNISPAQCLLPIPVQSMLLAGVKLACHLAYTHVDIVLPCTSVFNPDWETDLGTDQGLRGSKKLFARKIDPIVNGIGNMDAFQPVTETRSKLPTCVMLSNVQFIKDVKNAVLAADVIVNKYGFTDYRLLVYGAQDRQPSYALETTTLINTRNLSANVTLAGFGSPKEVLKDAWLFMNSSLSEGLPLAIGEAALSGIPIVATEVGATALVLTDPDDPTRRYGEVVPPNDPEALARAQLSILSMLGPWAEYTTDKIKPPPLPDSFRPEDVAWILARMYEKADDRRALGLRLRDVVLRSFHGQRYLREHEQMYWIQRFWSETRRSARKLSRHPPANAAFGESNIFEYDDAGDTGEDAKARWQDFQLDQLKANTHPPPPGTWQPLYDALNNNPQVTFDIIVNPNNGPGGSPPDSNYIANISQLNSYSNANVLGYVHTSYGNRSLTDISSDIDTYQRWSTYTNYNISLGGIFVDESPTTLDHYSYMATIYHKVKRTMSHGNLVWTNPGVPVDASFYKVADMISAYENTYDSWMNGGNSSIPQALRSKSTVMLHSYPSSTQTMASDVDELVDAGYYAGLLIVNNQYSSFDSMWPTFVSEVGQSNADMKC</sequence>
<feature type="transmembrane region" description="Helical" evidence="2">
    <location>
        <begin position="1184"/>
        <end position="1205"/>
    </location>
</feature>
<feature type="non-terminal residue" evidence="3">
    <location>
        <position position="2732"/>
    </location>
</feature>
<keyword evidence="2" id="KW-1133">Transmembrane helix</keyword>
<evidence type="ECO:0000313" key="4">
    <source>
        <dbReference type="Proteomes" id="UP000779574"/>
    </source>
</evidence>
<keyword evidence="2" id="KW-0812">Transmembrane</keyword>
<feature type="transmembrane region" description="Helical" evidence="2">
    <location>
        <begin position="929"/>
        <end position="950"/>
    </location>
</feature>